<reference evidence="1 2" key="1">
    <citation type="submission" date="2018-06" db="EMBL/GenBank/DDBJ databases">
        <authorList>
            <consortium name="Pathogen Informatics"/>
            <person name="Doyle S."/>
        </authorList>
    </citation>
    <scope>NUCLEOTIDE SEQUENCE [LARGE SCALE GENOMIC DNA]</scope>
    <source>
        <strain evidence="1 2">NCTC4524</strain>
    </source>
</reference>
<dbReference type="Proteomes" id="UP000254945">
    <property type="component" value="Unassembled WGS sequence"/>
</dbReference>
<evidence type="ECO:0000313" key="2">
    <source>
        <dbReference type="Proteomes" id="UP000254945"/>
    </source>
</evidence>
<dbReference type="EMBL" id="UGQQ01000001">
    <property type="protein sequence ID" value="STZ54963.1"/>
    <property type="molecule type" value="Genomic_DNA"/>
</dbReference>
<protein>
    <submittedName>
        <fullName evidence="1">Uncharacterized protein</fullName>
    </submittedName>
</protein>
<name>A0A378T514_9MYCO</name>
<gene>
    <name evidence="1" type="ORF">NCTC4524_02607</name>
</gene>
<dbReference type="AlphaFoldDB" id="A0A378T514"/>
<accession>A0A378T514</accession>
<proteinExistence type="predicted"/>
<sequence length="408" mass="45269">MEFRNDQRQALSASWLLRFAGEAGYDVSQTSLSFAPFIIGPQAEGAFNITVTPASQHPWITAVASDPAEQDRIDNLARQSGDRVAAGDLGGLVWYSSTLVAEPDMLALPYMDRTLEQLMNQTRFVGWGRVSSGILLEFREELPEGQPNPDNNPFVVHRALIDVHIAAPGPARGPFTEPMAHRFLEEVAAVCTLFLGRAVDFPPMIMPSSDEAIPDLNTRLSDPNIGTLTRDGVLLDIYGDLFLRGGLESVNRARNALLSYDSAIRQNREQAALILYVVAAECLTNPYQPWKTERLTTRFIKFFDELMPDDLDALVQHDNFEAAFEIRRGSRTARALRREFLSAIYNQRSEPVHEGLSASFQGMAGMGGRAHLRRALASQFAKWAILRFLESPRTSLVGHPATAPLEES</sequence>
<organism evidence="1 2">
    <name type="scientific">Mycolicibacterium senegalense</name>
    <dbReference type="NCBI Taxonomy" id="1796"/>
    <lineage>
        <taxon>Bacteria</taxon>
        <taxon>Bacillati</taxon>
        <taxon>Actinomycetota</taxon>
        <taxon>Actinomycetes</taxon>
        <taxon>Mycobacteriales</taxon>
        <taxon>Mycobacteriaceae</taxon>
        <taxon>Mycolicibacterium</taxon>
    </lineage>
</organism>
<evidence type="ECO:0000313" key="1">
    <source>
        <dbReference type="EMBL" id="STZ54963.1"/>
    </source>
</evidence>